<protein>
    <submittedName>
        <fullName evidence="5">DUF4430 domain-containing protein</fullName>
    </submittedName>
</protein>
<dbReference type="Pfam" id="PF14478">
    <property type="entry name" value="DUF4430"/>
    <property type="match status" value="1"/>
</dbReference>
<keyword evidence="3" id="KW-0732">Signal</keyword>
<feature type="chain" id="PRO_5045958325" evidence="3">
    <location>
        <begin position="21"/>
        <end position="528"/>
    </location>
</feature>
<keyword evidence="6" id="KW-1185">Reference proteome</keyword>
<accession>A0ABT6H5H8</accession>
<feature type="compositionally biased region" description="Low complexity" evidence="1">
    <location>
        <begin position="441"/>
        <end position="450"/>
    </location>
</feature>
<keyword evidence="2" id="KW-1133">Transmembrane helix</keyword>
<feature type="region of interest" description="Disordered" evidence="1">
    <location>
        <begin position="441"/>
        <end position="490"/>
    </location>
</feature>
<dbReference type="EMBL" id="JARULN010000006">
    <property type="protein sequence ID" value="MDG5754088.1"/>
    <property type="molecule type" value="Genomic_DNA"/>
</dbReference>
<feature type="domain" description="Transcobalamin-like C-terminal" evidence="4">
    <location>
        <begin position="56"/>
        <end position="127"/>
    </location>
</feature>
<evidence type="ECO:0000256" key="1">
    <source>
        <dbReference type="SAM" id="MobiDB-lite"/>
    </source>
</evidence>
<organism evidence="5 6">
    <name type="scientific">Ectobacillus antri</name>
    <dbReference type="NCBI Taxonomy" id="2486280"/>
    <lineage>
        <taxon>Bacteria</taxon>
        <taxon>Bacillati</taxon>
        <taxon>Bacillota</taxon>
        <taxon>Bacilli</taxon>
        <taxon>Bacillales</taxon>
        <taxon>Bacillaceae</taxon>
        <taxon>Ectobacillus</taxon>
    </lineage>
</organism>
<feature type="transmembrane region" description="Helical" evidence="2">
    <location>
        <begin position="505"/>
        <end position="524"/>
    </location>
</feature>
<dbReference type="InterPro" id="IPR027954">
    <property type="entry name" value="Transcobalamin-like_C"/>
</dbReference>
<dbReference type="SUPFAM" id="SSF48239">
    <property type="entry name" value="Terpenoid cyclases/Protein prenyltransferases"/>
    <property type="match status" value="1"/>
</dbReference>
<name>A0ABT6H5H8_9BACI</name>
<evidence type="ECO:0000256" key="2">
    <source>
        <dbReference type="SAM" id="Phobius"/>
    </source>
</evidence>
<dbReference type="RefSeq" id="WP_278018162.1">
    <property type="nucleotide sequence ID" value="NZ_JARRRY010000005.1"/>
</dbReference>
<dbReference type="InterPro" id="IPR051588">
    <property type="entry name" value="Cobalamin_Transport"/>
</dbReference>
<feature type="compositionally biased region" description="Pro residues" evidence="1">
    <location>
        <begin position="451"/>
        <end position="463"/>
    </location>
</feature>
<dbReference type="InterPro" id="IPR008930">
    <property type="entry name" value="Terpenoid_cyclase/PrenylTrfase"/>
</dbReference>
<gene>
    <name evidence="5" type="ORF">P6P90_08890</name>
</gene>
<evidence type="ECO:0000313" key="6">
    <source>
        <dbReference type="Proteomes" id="UP001218246"/>
    </source>
</evidence>
<dbReference type="PANTHER" id="PTHR10559:SF18">
    <property type="entry name" value="TRANSCOBALAMIN II"/>
    <property type="match status" value="1"/>
</dbReference>
<evidence type="ECO:0000256" key="3">
    <source>
        <dbReference type="SAM" id="SignalP"/>
    </source>
</evidence>
<comment type="caution">
    <text evidence="5">The sequence shown here is derived from an EMBL/GenBank/DDBJ whole genome shotgun (WGS) entry which is preliminary data.</text>
</comment>
<proteinExistence type="predicted"/>
<dbReference type="Gene3D" id="2.170.130.30">
    <property type="match status" value="1"/>
</dbReference>
<sequence>MKKWLAAFVLTVCMVLSTFANIGVVFAEERTATLVVVGDSERGAILCPKKVEFNEGATAFDVLNEAFPNKLVYSGTGDMLYLTGIDGLVAGEKYKQSYWALETNNEMAMVGVGGYQVKNGDIIAMRFIEDWNAMPTDTLKEQLKKISECDLSLLEPVKEPPTTPDPGTTPKEVDTNKAIADAAAYLLRDGINSEWEAIGLLRSGAVISNDVKASYIEQLKDNVQNKRMQGGKLAKTILAINAVGSDPTKFVNQNLVEKLYNDQTLADVYAYSAALLALDSRKYDIPAGAFWSREKLVDAILSQQRAEGGWGTDADTNSMMLIALAPYSEKPEVAKAQEKTLKFLQSMQGIDGGFDQNANSTALVLTALSIMGINPTDAEWTKEANVIENLVTFQQTDGGFKWQHTSEASDALSSEQALYALVQYTYFVQEKGSIFDWSSEPINTPETPNEPTIPEPSQPPVPETPEISVPTETVNKPVPSEMKTAEPVKEKVKQTLPDTALFDTVFWSSLAAGFVLIMTAVLVWRRII</sequence>
<dbReference type="PANTHER" id="PTHR10559">
    <property type="entry name" value="TRANSCOBALAMIN-1/GASTRIC INTRINSIC FACTOR"/>
    <property type="match status" value="1"/>
</dbReference>
<evidence type="ECO:0000313" key="5">
    <source>
        <dbReference type="EMBL" id="MDG5754088.1"/>
    </source>
</evidence>
<evidence type="ECO:0000259" key="4">
    <source>
        <dbReference type="Pfam" id="PF14478"/>
    </source>
</evidence>
<feature type="signal peptide" evidence="3">
    <location>
        <begin position="1"/>
        <end position="20"/>
    </location>
</feature>
<dbReference type="Gene3D" id="1.50.10.20">
    <property type="match status" value="1"/>
</dbReference>
<keyword evidence="2" id="KW-0812">Transmembrane</keyword>
<keyword evidence="2" id="KW-0472">Membrane</keyword>
<dbReference type="CDD" id="cd00688">
    <property type="entry name" value="ISOPREN_C2_like"/>
    <property type="match status" value="1"/>
</dbReference>
<reference evidence="5 6" key="1">
    <citation type="submission" date="2023-04" db="EMBL/GenBank/DDBJ databases">
        <title>Ectobacillus antri isolated from activated sludge.</title>
        <authorList>
            <person name="Yan P."/>
            <person name="Liu X."/>
        </authorList>
    </citation>
    <scope>NUCLEOTIDE SEQUENCE [LARGE SCALE GENOMIC DNA]</scope>
    <source>
        <strain evidence="5 6">C18H</strain>
    </source>
</reference>
<dbReference type="Proteomes" id="UP001218246">
    <property type="component" value="Unassembled WGS sequence"/>
</dbReference>